<evidence type="ECO:0000256" key="1">
    <source>
        <dbReference type="ARBA" id="ARBA00004123"/>
    </source>
</evidence>
<organism evidence="7 8">
    <name type="scientific">Polypedilum vanderplanki</name>
    <name type="common">Sleeping chironomid midge</name>
    <dbReference type="NCBI Taxonomy" id="319348"/>
    <lineage>
        <taxon>Eukaryota</taxon>
        <taxon>Metazoa</taxon>
        <taxon>Ecdysozoa</taxon>
        <taxon>Arthropoda</taxon>
        <taxon>Hexapoda</taxon>
        <taxon>Insecta</taxon>
        <taxon>Pterygota</taxon>
        <taxon>Neoptera</taxon>
        <taxon>Endopterygota</taxon>
        <taxon>Diptera</taxon>
        <taxon>Nematocera</taxon>
        <taxon>Chironomoidea</taxon>
        <taxon>Chironomidae</taxon>
        <taxon>Chironominae</taxon>
        <taxon>Polypedilum</taxon>
        <taxon>Polypedilum</taxon>
    </lineage>
</organism>
<evidence type="ECO:0000313" key="8">
    <source>
        <dbReference type="Proteomes" id="UP001107558"/>
    </source>
</evidence>
<dbReference type="AlphaFoldDB" id="A0A9J6BCD4"/>
<feature type="compositionally biased region" description="Basic and acidic residues" evidence="6">
    <location>
        <begin position="56"/>
        <end position="73"/>
    </location>
</feature>
<proteinExistence type="predicted"/>
<comment type="subcellular location">
    <subcellularLocation>
        <location evidence="1">Nucleus</location>
    </subcellularLocation>
</comment>
<evidence type="ECO:0000256" key="5">
    <source>
        <dbReference type="ARBA" id="ARBA00023242"/>
    </source>
</evidence>
<dbReference type="GO" id="GO:0008270">
    <property type="term" value="F:zinc ion binding"/>
    <property type="evidence" value="ECO:0007669"/>
    <property type="project" value="UniProtKB-KW"/>
</dbReference>
<gene>
    <name evidence="7" type="ORF">PVAND_015202</name>
</gene>
<dbReference type="Proteomes" id="UP001107558">
    <property type="component" value="Chromosome 4"/>
</dbReference>
<dbReference type="PANTHER" id="PTHR46481:SF10">
    <property type="entry name" value="ZINC FINGER BED DOMAIN-CONTAINING PROTEIN 39"/>
    <property type="match status" value="1"/>
</dbReference>
<evidence type="ECO:0000256" key="6">
    <source>
        <dbReference type="SAM" id="MobiDB-lite"/>
    </source>
</evidence>
<evidence type="ECO:0000256" key="3">
    <source>
        <dbReference type="ARBA" id="ARBA00022771"/>
    </source>
</evidence>
<accession>A0A9J6BCD4</accession>
<evidence type="ECO:0000256" key="4">
    <source>
        <dbReference type="ARBA" id="ARBA00022833"/>
    </source>
</evidence>
<evidence type="ECO:0000256" key="2">
    <source>
        <dbReference type="ARBA" id="ARBA00022723"/>
    </source>
</evidence>
<comment type="caution">
    <text evidence="7">The sequence shown here is derived from an EMBL/GenBank/DDBJ whole genome shotgun (WGS) entry which is preliminary data.</text>
</comment>
<evidence type="ECO:0000313" key="7">
    <source>
        <dbReference type="EMBL" id="KAG5667211.1"/>
    </source>
</evidence>
<name>A0A9J6BCD4_POLVA</name>
<reference evidence="7" key="1">
    <citation type="submission" date="2021-03" db="EMBL/GenBank/DDBJ databases">
        <title>Chromosome level genome of the anhydrobiotic midge Polypedilum vanderplanki.</title>
        <authorList>
            <person name="Yoshida Y."/>
            <person name="Kikawada T."/>
            <person name="Gusev O."/>
        </authorList>
    </citation>
    <scope>NUCLEOTIDE SEQUENCE</scope>
    <source>
        <strain evidence="7">NIAS01</strain>
        <tissue evidence="7">Whole body or cell culture</tissue>
    </source>
</reference>
<keyword evidence="2" id="KW-0479">Metal-binding</keyword>
<dbReference type="EMBL" id="JADBJN010000004">
    <property type="protein sequence ID" value="KAG5667211.1"/>
    <property type="molecule type" value="Genomic_DNA"/>
</dbReference>
<protein>
    <recommendedName>
        <fullName evidence="9">BED-type domain-containing protein</fullName>
    </recommendedName>
</protein>
<dbReference type="PANTHER" id="PTHR46481">
    <property type="entry name" value="ZINC FINGER BED DOMAIN-CONTAINING PROTEIN 4"/>
    <property type="match status" value="1"/>
</dbReference>
<sequence length="304" mass="35351">MVKRSWVWKYFKDEGKNARCEVFVENDEKCGSILQSAPKGLAEHLKRVHKIFPDDFNHDEMTNQNDTEKHLNCSDDDEKPVPKRQKTMKDYLKQASMEETIAYAAAVENHSFDIIAKSELIQAGLKYKFPNSVIPNCPKVINNMIYDFYLKVIESVIHDIDSLNPSDKNFSISLDEWISMYKKKYVNVNVHYNLNDEKTNYINTGLVKINDKCTSEQLFQLVKSHLASFHIDIEKDVISCSGDMADLMKEFGRQINLPYIIYKNHKREQYLSSSSHACAQQRSQMSDKMINTLFVLKSYFSNKK</sequence>
<keyword evidence="8" id="KW-1185">Reference proteome</keyword>
<feature type="region of interest" description="Disordered" evidence="6">
    <location>
        <begin position="56"/>
        <end position="85"/>
    </location>
</feature>
<keyword evidence="3" id="KW-0863">Zinc-finger</keyword>
<dbReference type="InterPro" id="IPR052035">
    <property type="entry name" value="ZnF_BED_domain_contain"/>
</dbReference>
<evidence type="ECO:0008006" key="9">
    <source>
        <dbReference type="Google" id="ProtNLM"/>
    </source>
</evidence>
<dbReference type="OrthoDB" id="7881929at2759"/>
<dbReference type="GO" id="GO:0005634">
    <property type="term" value="C:nucleus"/>
    <property type="evidence" value="ECO:0007669"/>
    <property type="project" value="UniProtKB-SubCell"/>
</dbReference>
<keyword evidence="4" id="KW-0862">Zinc</keyword>
<keyword evidence="5" id="KW-0539">Nucleus</keyword>